<feature type="domain" description="G-protein coupled receptors family 1 profile" evidence="11">
    <location>
        <begin position="65"/>
        <end position="311"/>
    </location>
</feature>
<reference evidence="13" key="1">
    <citation type="submission" date="2025-08" db="UniProtKB">
        <authorList>
            <consortium name="RefSeq"/>
        </authorList>
    </citation>
    <scope>IDENTIFICATION</scope>
</reference>
<comment type="similarity">
    <text evidence="9">Belongs to the G-protein coupled receptor 1 family.</text>
</comment>
<evidence type="ECO:0000256" key="3">
    <source>
        <dbReference type="ARBA" id="ARBA00022692"/>
    </source>
</evidence>
<keyword evidence="6 10" id="KW-0472">Membrane</keyword>
<keyword evidence="10" id="KW-0552">Olfaction</keyword>
<feature type="transmembrane region" description="Helical" evidence="10">
    <location>
        <begin position="261"/>
        <end position="282"/>
    </location>
</feature>
<dbReference type="PROSITE" id="PS50262">
    <property type="entry name" value="G_PROTEIN_RECEP_F1_2"/>
    <property type="match status" value="1"/>
</dbReference>
<evidence type="ECO:0000256" key="4">
    <source>
        <dbReference type="ARBA" id="ARBA00022989"/>
    </source>
</evidence>
<evidence type="ECO:0000256" key="5">
    <source>
        <dbReference type="ARBA" id="ARBA00023040"/>
    </source>
</evidence>
<evidence type="ECO:0000256" key="6">
    <source>
        <dbReference type="ARBA" id="ARBA00023136"/>
    </source>
</evidence>
<dbReference type="Gene3D" id="1.20.1070.10">
    <property type="entry name" value="Rhodopsin 7-helix transmembrane proteins"/>
    <property type="match status" value="1"/>
</dbReference>
<comment type="function">
    <text evidence="1">Putative odorant or sperm cell receptor.</text>
</comment>
<dbReference type="InterPro" id="IPR000725">
    <property type="entry name" value="Olfact_rcpt"/>
</dbReference>
<evidence type="ECO:0000256" key="8">
    <source>
        <dbReference type="ARBA" id="ARBA00023224"/>
    </source>
</evidence>
<dbReference type="InterPro" id="IPR017452">
    <property type="entry name" value="GPCR_Rhodpsn_7TM"/>
</dbReference>
<keyword evidence="5 9" id="KW-0297">G-protein coupled receptor</keyword>
<gene>
    <name evidence="13" type="primary">LOC101391291</name>
</gene>
<name>A0ABM0H7U5_CERSS</name>
<dbReference type="RefSeq" id="XP_004421394.1">
    <property type="nucleotide sequence ID" value="XM_004421337.2"/>
</dbReference>
<dbReference type="PANTHER" id="PTHR48002">
    <property type="entry name" value="OLFACTORY RECEPTOR"/>
    <property type="match status" value="1"/>
</dbReference>
<feature type="transmembrane region" description="Helical" evidence="10">
    <location>
        <begin position="122"/>
        <end position="143"/>
    </location>
</feature>
<feature type="transmembrane region" description="Helical" evidence="10">
    <location>
        <begin position="294"/>
        <end position="313"/>
    </location>
</feature>
<keyword evidence="12" id="KW-1185">Reference proteome</keyword>
<dbReference type="GeneID" id="101391291"/>
<dbReference type="SUPFAM" id="SSF81321">
    <property type="entry name" value="Family A G protein-coupled receptor-like"/>
    <property type="match status" value="1"/>
</dbReference>
<dbReference type="CDD" id="cd15226">
    <property type="entry name" value="7tmA_OR4-like"/>
    <property type="match status" value="1"/>
</dbReference>
<evidence type="ECO:0000256" key="10">
    <source>
        <dbReference type="RuleBase" id="RU363047"/>
    </source>
</evidence>
<protein>
    <recommendedName>
        <fullName evidence="10">Olfactory receptor</fullName>
    </recommendedName>
</protein>
<dbReference type="PRINTS" id="PR00237">
    <property type="entry name" value="GPCRRHODOPSN"/>
</dbReference>
<evidence type="ECO:0000259" key="11">
    <source>
        <dbReference type="PROSITE" id="PS50262"/>
    </source>
</evidence>
<evidence type="ECO:0000256" key="2">
    <source>
        <dbReference type="ARBA" id="ARBA00004141"/>
    </source>
</evidence>
<dbReference type="Pfam" id="PF13853">
    <property type="entry name" value="7tm_4"/>
    <property type="match status" value="1"/>
</dbReference>
<evidence type="ECO:0000256" key="1">
    <source>
        <dbReference type="ARBA" id="ARBA00003929"/>
    </source>
</evidence>
<keyword evidence="3 9" id="KW-0812">Transmembrane</keyword>
<feature type="transmembrane region" description="Helical" evidence="10">
    <location>
        <begin position="83"/>
        <end position="102"/>
    </location>
</feature>
<keyword evidence="10" id="KW-0716">Sensory transduction</keyword>
<dbReference type="InterPro" id="IPR000276">
    <property type="entry name" value="GPCR_Rhodpsn"/>
</dbReference>
<evidence type="ECO:0000256" key="7">
    <source>
        <dbReference type="ARBA" id="ARBA00023170"/>
    </source>
</evidence>
<sequence>MLSSSIDICFSPIQVTEDKSVPNSMNETNQSRVTEFVLLGLSNSQELQSFLFVIFSLFYLAILLGNFLIILTVTSDSRLHTPMYFLLANLSFIDICVASFATPKMIADFLVERNTISFEACLAQIFFVHLFTGGEMMLLESMAYDRYVAICKPLHYLTIMSHRVCIILVLISWCVGFIHTTSQLAFAVNLPFCGPNQVDSFFCDLPLVTKLACIDTYVVGLLIIADSGFLSMSSFLLLVVSYTVILVTVRNHSSASMAKARSTLTAHITVVTLFFGPCNFIYVWPFSSYSIDKVLAVFYTIFTPILNPVIYTLRNKEVKAAMSKLKSRYLKPGQVSAAIRNVLFLETK</sequence>
<feature type="transmembrane region" description="Helical" evidence="10">
    <location>
        <begin position="164"/>
        <end position="186"/>
    </location>
</feature>
<dbReference type="Proteomes" id="UP000694910">
    <property type="component" value="Unplaced"/>
</dbReference>
<dbReference type="PRINTS" id="PR00245">
    <property type="entry name" value="OLFACTORYR"/>
</dbReference>
<dbReference type="InterPro" id="IPR050427">
    <property type="entry name" value="Olfactory_Receptors"/>
</dbReference>
<organism evidence="12 13">
    <name type="scientific">Ceratotherium simum simum</name>
    <name type="common">Southern white rhinoceros</name>
    <dbReference type="NCBI Taxonomy" id="73337"/>
    <lineage>
        <taxon>Eukaryota</taxon>
        <taxon>Metazoa</taxon>
        <taxon>Chordata</taxon>
        <taxon>Craniata</taxon>
        <taxon>Vertebrata</taxon>
        <taxon>Euteleostomi</taxon>
        <taxon>Mammalia</taxon>
        <taxon>Eutheria</taxon>
        <taxon>Laurasiatheria</taxon>
        <taxon>Perissodactyla</taxon>
        <taxon>Rhinocerotidae</taxon>
        <taxon>Ceratotherium</taxon>
    </lineage>
</organism>
<keyword evidence="10" id="KW-1003">Cell membrane</keyword>
<keyword evidence="8 9" id="KW-0807">Transducer</keyword>
<keyword evidence="7 9" id="KW-0675">Receptor</keyword>
<feature type="transmembrane region" description="Helical" evidence="10">
    <location>
        <begin position="229"/>
        <end position="249"/>
    </location>
</feature>
<accession>A0ABM0H7U5</accession>
<feature type="transmembrane region" description="Helical" evidence="10">
    <location>
        <begin position="50"/>
        <end position="71"/>
    </location>
</feature>
<evidence type="ECO:0000313" key="13">
    <source>
        <dbReference type="RefSeq" id="XP_004421394.1"/>
    </source>
</evidence>
<proteinExistence type="inferred from homology"/>
<keyword evidence="4 10" id="KW-1133">Transmembrane helix</keyword>
<evidence type="ECO:0000256" key="9">
    <source>
        <dbReference type="RuleBase" id="RU000688"/>
    </source>
</evidence>
<comment type="subcellular location">
    <subcellularLocation>
        <location evidence="10">Cell membrane</location>
        <topology evidence="10">Multi-pass membrane protein</topology>
    </subcellularLocation>
    <subcellularLocation>
        <location evidence="2">Membrane</location>
        <topology evidence="2">Multi-pass membrane protein</topology>
    </subcellularLocation>
</comment>
<evidence type="ECO:0000313" key="12">
    <source>
        <dbReference type="Proteomes" id="UP000694910"/>
    </source>
</evidence>
<dbReference type="PROSITE" id="PS00237">
    <property type="entry name" value="G_PROTEIN_RECEP_F1_1"/>
    <property type="match status" value="1"/>
</dbReference>